<protein>
    <submittedName>
        <fullName evidence="1">Uncharacterized protein</fullName>
    </submittedName>
</protein>
<reference evidence="1" key="1">
    <citation type="submission" date="2024-07" db="EMBL/GenBank/DDBJ databases">
        <authorList>
            <person name="Kim Y.J."/>
            <person name="Jeong J.Y."/>
        </authorList>
    </citation>
    <scope>NUCLEOTIDE SEQUENCE</scope>
    <source>
        <strain evidence="1">GIHE-MW2</strain>
    </source>
</reference>
<name>A0AAU8J7H3_9CYAN</name>
<sequence length="65" mass="7379">MPVILTDCRHQPGRQKLCFSDMMLDDRENSIQIKYSEAKIAATKKLGKVTLFPNSNLANRQLKAT</sequence>
<organism evidence="1">
    <name type="scientific">Planktothricoides raciborskii GIHE-MW2</name>
    <dbReference type="NCBI Taxonomy" id="2792601"/>
    <lineage>
        <taxon>Bacteria</taxon>
        <taxon>Bacillati</taxon>
        <taxon>Cyanobacteriota</taxon>
        <taxon>Cyanophyceae</taxon>
        <taxon>Oscillatoriophycideae</taxon>
        <taxon>Oscillatoriales</taxon>
        <taxon>Oscillatoriaceae</taxon>
        <taxon>Planktothricoides</taxon>
    </lineage>
</organism>
<gene>
    <name evidence="1" type="ORF">ABWT76_003326</name>
</gene>
<proteinExistence type="predicted"/>
<dbReference type="EMBL" id="CP159837">
    <property type="protein sequence ID" value="XCM34703.1"/>
    <property type="molecule type" value="Genomic_DNA"/>
</dbReference>
<dbReference type="RefSeq" id="WP_054466942.1">
    <property type="nucleotide sequence ID" value="NZ_CP159837.1"/>
</dbReference>
<accession>A0AAU8J7H3</accession>
<dbReference type="AlphaFoldDB" id="A0AAU8J7H3"/>
<evidence type="ECO:0000313" key="1">
    <source>
        <dbReference type="EMBL" id="XCM34703.1"/>
    </source>
</evidence>